<reference evidence="1" key="1">
    <citation type="submission" date="2025-08" db="UniProtKB">
        <authorList>
            <consortium name="Ensembl"/>
        </authorList>
    </citation>
    <scope>IDENTIFICATION</scope>
</reference>
<dbReference type="Proteomes" id="UP000233140">
    <property type="component" value="Unassembled WGS sequence"/>
</dbReference>
<evidence type="ECO:0000313" key="2">
    <source>
        <dbReference type="Proteomes" id="UP000233140"/>
    </source>
</evidence>
<sequence length="73" mass="8022">ENGVNPAGRARRSLKDTSCGICGFGRLKSWQVQKVMRNTSSLVLKYISTLTLSQRMNCVLATYGSFALSYISS</sequence>
<proteinExistence type="predicted"/>
<name>A0A2K5Z215_MANLE</name>
<evidence type="ECO:0000313" key="1">
    <source>
        <dbReference type="Ensembl" id="ENSMLEP00000021838.1"/>
    </source>
</evidence>
<organism evidence="1 2">
    <name type="scientific">Mandrillus leucophaeus</name>
    <name type="common">Drill</name>
    <name type="synonym">Papio leucophaeus</name>
    <dbReference type="NCBI Taxonomy" id="9568"/>
    <lineage>
        <taxon>Eukaryota</taxon>
        <taxon>Metazoa</taxon>
        <taxon>Chordata</taxon>
        <taxon>Craniata</taxon>
        <taxon>Vertebrata</taxon>
        <taxon>Euteleostomi</taxon>
        <taxon>Mammalia</taxon>
        <taxon>Eutheria</taxon>
        <taxon>Euarchontoglires</taxon>
        <taxon>Primates</taxon>
        <taxon>Haplorrhini</taxon>
        <taxon>Catarrhini</taxon>
        <taxon>Cercopithecidae</taxon>
        <taxon>Cercopithecinae</taxon>
        <taxon>Mandrillus</taxon>
    </lineage>
</organism>
<accession>A0A2K5Z215</accession>
<dbReference type="AlphaFoldDB" id="A0A2K5Z215"/>
<keyword evidence="2" id="KW-1185">Reference proteome</keyword>
<dbReference type="OMA" id="LSQRMNC"/>
<reference evidence="1" key="2">
    <citation type="submission" date="2025-09" db="UniProtKB">
        <authorList>
            <consortium name="Ensembl"/>
        </authorList>
    </citation>
    <scope>IDENTIFICATION</scope>
</reference>
<dbReference type="Ensembl" id="ENSMLET00000045342.1">
    <property type="protein sequence ID" value="ENSMLEP00000021838.1"/>
    <property type="gene ID" value="ENSMLEG00000035120.1"/>
</dbReference>
<protein>
    <submittedName>
        <fullName evidence="1">Uncharacterized protein</fullName>
    </submittedName>
</protein>
<dbReference type="GeneTree" id="ENSGT00910000147670"/>